<evidence type="ECO:0000256" key="6">
    <source>
        <dbReference type="SAM" id="MobiDB-lite"/>
    </source>
</evidence>
<reference evidence="8" key="1">
    <citation type="submission" date="2023-03" db="EMBL/GenBank/DDBJ databases">
        <authorList>
            <person name="Julca I."/>
        </authorList>
    </citation>
    <scope>NUCLEOTIDE SEQUENCE</scope>
</reference>
<dbReference type="Pfam" id="PF02365">
    <property type="entry name" value="NAM"/>
    <property type="match status" value="1"/>
</dbReference>
<keyword evidence="9" id="KW-1185">Reference proteome</keyword>
<dbReference type="PROSITE" id="PS51005">
    <property type="entry name" value="NAC"/>
    <property type="match status" value="1"/>
</dbReference>
<keyword evidence="5" id="KW-0539">Nucleus</keyword>
<sequence length="595" mass="66744">MMVVGAANGGRRGTSGGGGGGGHFDEHIHDDDEVVNMSGGGGGGGGAGGVPPGFRFHPTDEELLYYYLRKKVSYEPIDLDVIREVDLNKLEPWDLKDKCRIGSGPQNEWYFFSHKDKKYPTGTRTNRATAAGFWKATGRDKAIHHHHSSSSSSSSSSNDHSSMKIGMRKTLVFYIGRAPHGRKTDWIMHEYRLHDENNNNIHHPHHELEDGWVVCRVFKKKSNNVTMVPCPNSILRLHNTQLVMELHSLQKEFNAIIFRKLGAEFNGIIGALQQRSEPPSYQDLLVATFSYAASILSCRSLATRRPPQSGFWPWWWSAWVHPSRPGCISNDYTGQRHARLGHPNNVTLLHHPPPPPPPPSSLPPPSSGNVVGNRWLYEIKTHADGSIERYKARLMSPQGQHFWFVQANVLLSRLDVNKLCQFEHTSARQCISCLINLKITSTGLLLSAKTVNSTDHLHSENPNMVILHSHRPIAILIYHGIGTSEQFDLFHGHVKKKKKRIVKGQAQSLPGNPPSIECPVLEEFAAQLNETDSLRLMSAASMAYLVQLRKLREDLAAARAKRDEALFEMRLIRWLPPPPEWMKVTLTAVLTVKMP</sequence>
<dbReference type="GO" id="GO:0006355">
    <property type="term" value="P:regulation of DNA-templated transcription"/>
    <property type="evidence" value="ECO:0007669"/>
    <property type="project" value="InterPro"/>
</dbReference>
<organism evidence="8 9">
    <name type="scientific">Oldenlandia corymbosa var. corymbosa</name>
    <dbReference type="NCBI Taxonomy" id="529605"/>
    <lineage>
        <taxon>Eukaryota</taxon>
        <taxon>Viridiplantae</taxon>
        <taxon>Streptophyta</taxon>
        <taxon>Embryophyta</taxon>
        <taxon>Tracheophyta</taxon>
        <taxon>Spermatophyta</taxon>
        <taxon>Magnoliopsida</taxon>
        <taxon>eudicotyledons</taxon>
        <taxon>Gunneridae</taxon>
        <taxon>Pentapetalae</taxon>
        <taxon>asterids</taxon>
        <taxon>lamiids</taxon>
        <taxon>Gentianales</taxon>
        <taxon>Rubiaceae</taxon>
        <taxon>Rubioideae</taxon>
        <taxon>Spermacoceae</taxon>
        <taxon>Hedyotis-Oldenlandia complex</taxon>
        <taxon>Oldenlandia</taxon>
    </lineage>
</organism>
<evidence type="ECO:0000313" key="8">
    <source>
        <dbReference type="EMBL" id="CAI9112766.1"/>
    </source>
</evidence>
<evidence type="ECO:0000259" key="7">
    <source>
        <dbReference type="PROSITE" id="PS51005"/>
    </source>
</evidence>
<evidence type="ECO:0000256" key="1">
    <source>
        <dbReference type="ARBA" id="ARBA00004123"/>
    </source>
</evidence>
<feature type="compositionally biased region" description="Pro residues" evidence="6">
    <location>
        <begin position="351"/>
        <end position="366"/>
    </location>
</feature>
<dbReference type="GO" id="GO:0005634">
    <property type="term" value="C:nucleus"/>
    <property type="evidence" value="ECO:0007669"/>
    <property type="project" value="UniProtKB-SubCell"/>
</dbReference>
<dbReference type="GO" id="GO:0003677">
    <property type="term" value="F:DNA binding"/>
    <property type="evidence" value="ECO:0007669"/>
    <property type="project" value="UniProtKB-KW"/>
</dbReference>
<dbReference type="InterPro" id="IPR003441">
    <property type="entry name" value="NAC-dom"/>
</dbReference>
<evidence type="ECO:0000313" key="9">
    <source>
        <dbReference type="Proteomes" id="UP001161247"/>
    </source>
</evidence>
<gene>
    <name evidence="8" type="ORF">OLC1_LOCUS19889</name>
</gene>
<dbReference type="Proteomes" id="UP001161247">
    <property type="component" value="Chromosome 7"/>
</dbReference>
<dbReference type="EMBL" id="OX459124">
    <property type="protein sequence ID" value="CAI9112766.1"/>
    <property type="molecule type" value="Genomic_DNA"/>
</dbReference>
<dbReference type="SUPFAM" id="SSF101941">
    <property type="entry name" value="NAC domain"/>
    <property type="match status" value="1"/>
</dbReference>
<keyword evidence="4" id="KW-0804">Transcription</keyword>
<proteinExistence type="predicted"/>
<evidence type="ECO:0000256" key="5">
    <source>
        <dbReference type="ARBA" id="ARBA00023242"/>
    </source>
</evidence>
<keyword evidence="2" id="KW-0805">Transcription regulation</keyword>
<dbReference type="PANTHER" id="PTHR31744">
    <property type="entry name" value="PROTEIN CUP-SHAPED COTYLEDON 2-RELATED"/>
    <property type="match status" value="1"/>
</dbReference>
<evidence type="ECO:0000256" key="4">
    <source>
        <dbReference type="ARBA" id="ARBA00023163"/>
    </source>
</evidence>
<dbReference type="Gene3D" id="2.170.150.80">
    <property type="entry name" value="NAC domain"/>
    <property type="match status" value="1"/>
</dbReference>
<comment type="subcellular location">
    <subcellularLocation>
        <location evidence="1">Nucleus</location>
    </subcellularLocation>
</comment>
<keyword evidence="3" id="KW-0238">DNA-binding</keyword>
<dbReference type="InterPro" id="IPR036093">
    <property type="entry name" value="NAC_dom_sf"/>
</dbReference>
<dbReference type="PANTHER" id="PTHR31744:SF212">
    <property type="entry name" value="PROTEIN SOMBRERO-LIKE ISOFORM X2"/>
    <property type="match status" value="1"/>
</dbReference>
<dbReference type="FunFam" id="2.170.150.80:FF:000002">
    <property type="entry name" value="Nac domain-containing protein 86"/>
    <property type="match status" value="1"/>
</dbReference>
<feature type="compositionally biased region" description="Gly residues" evidence="6">
    <location>
        <begin position="7"/>
        <end position="22"/>
    </location>
</feature>
<feature type="region of interest" description="Disordered" evidence="6">
    <location>
        <begin position="347"/>
        <end position="366"/>
    </location>
</feature>
<accession>A0AAV1DY29</accession>
<evidence type="ECO:0000256" key="2">
    <source>
        <dbReference type="ARBA" id="ARBA00023015"/>
    </source>
</evidence>
<name>A0AAV1DY29_OLDCO</name>
<dbReference type="AlphaFoldDB" id="A0AAV1DY29"/>
<feature type="domain" description="NAC" evidence="7">
    <location>
        <begin position="50"/>
        <end position="220"/>
    </location>
</feature>
<evidence type="ECO:0000256" key="3">
    <source>
        <dbReference type="ARBA" id="ARBA00023125"/>
    </source>
</evidence>
<feature type="region of interest" description="Disordered" evidence="6">
    <location>
        <begin position="1"/>
        <end position="22"/>
    </location>
</feature>
<protein>
    <submittedName>
        <fullName evidence="8">OLC1v1013257C1</fullName>
    </submittedName>
</protein>